<dbReference type="PANTHER" id="PTHR48094">
    <property type="entry name" value="PROTEIN/NUCLEIC ACID DEGLYCASE DJ-1-RELATED"/>
    <property type="match status" value="1"/>
</dbReference>
<dbReference type="InterPro" id="IPR006287">
    <property type="entry name" value="DJ-1"/>
</dbReference>
<proteinExistence type="predicted"/>
<accession>A0ABR5PYK4</accession>
<keyword evidence="3" id="KW-1185">Reference proteome</keyword>
<dbReference type="EMBL" id="AYZO01000003">
    <property type="protein sequence ID" value="KRN14326.1"/>
    <property type="molecule type" value="Genomic_DNA"/>
</dbReference>
<evidence type="ECO:0000313" key="2">
    <source>
        <dbReference type="EMBL" id="KRN14326.1"/>
    </source>
</evidence>
<feature type="domain" description="DJ-1/PfpI" evidence="1">
    <location>
        <begin position="6"/>
        <end position="172"/>
    </location>
</feature>
<organism evidence="2 3">
    <name type="scientific">Lactobacillus gigeriorum DSM 23908 = CRBIP 24.85</name>
    <dbReference type="NCBI Taxonomy" id="1423751"/>
    <lineage>
        <taxon>Bacteria</taxon>
        <taxon>Bacillati</taxon>
        <taxon>Bacillota</taxon>
        <taxon>Bacilli</taxon>
        <taxon>Lactobacillales</taxon>
        <taxon>Lactobacillaceae</taxon>
        <taxon>Lactobacillus</taxon>
    </lineage>
</organism>
<dbReference type="PANTHER" id="PTHR48094:SF12">
    <property type="entry name" value="PARKINSON DISEASE PROTEIN 7 HOMOLOG"/>
    <property type="match status" value="1"/>
</dbReference>
<dbReference type="Proteomes" id="UP000051521">
    <property type="component" value="Unassembled WGS sequence"/>
</dbReference>
<comment type="caution">
    <text evidence="2">The sequence shown here is derived from an EMBL/GenBank/DDBJ whole genome shotgun (WGS) entry which is preliminary data.</text>
</comment>
<gene>
    <name evidence="2" type="ORF">FC38_GL000985</name>
</gene>
<sequence>MIFMPKVAVVFANGCEEIEGLSVVDVLRRLNIETDMVGLTSKTITGAHNILITCEKIVDNSLLDYDLVAFPGGSKGAENLRDSQELKDLMIKRHEEHKWNAAMCAAPIALARYGLLKDTDYTCYPGFDEQTKAEAPTGRFYKNITVTDKTQKVITSRGPTTAWAYAYEIAEQLGVDTTQLKKDMLYNYLSENIAQSL</sequence>
<name>A0ABR5PYK4_9LACO</name>
<dbReference type="Gene3D" id="3.40.50.880">
    <property type="match status" value="1"/>
</dbReference>
<dbReference type="Pfam" id="PF01965">
    <property type="entry name" value="DJ-1_PfpI"/>
    <property type="match status" value="1"/>
</dbReference>
<evidence type="ECO:0000259" key="1">
    <source>
        <dbReference type="Pfam" id="PF01965"/>
    </source>
</evidence>
<dbReference type="InterPro" id="IPR002818">
    <property type="entry name" value="DJ-1/PfpI"/>
</dbReference>
<protein>
    <submittedName>
        <fullName evidence="2">Transcriptional regulator</fullName>
    </submittedName>
</protein>
<reference evidence="2 3" key="1">
    <citation type="journal article" date="2015" name="Genome Announc.">
        <title>Expanding the biotechnology potential of lactobacilli through comparative genomics of 213 strains and associated genera.</title>
        <authorList>
            <person name="Sun Z."/>
            <person name="Harris H.M."/>
            <person name="McCann A."/>
            <person name="Guo C."/>
            <person name="Argimon S."/>
            <person name="Zhang W."/>
            <person name="Yang X."/>
            <person name="Jeffery I.B."/>
            <person name="Cooney J.C."/>
            <person name="Kagawa T.F."/>
            <person name="Liu W."/>
            <person name="Song Y."/>
            <person name="Salvetti E."/>
            <person name="Wrobel A."/>
            <person name="Rasinkangas P."/>
            <person name="Parkhill J."/>
            <person name="Rea M.C."/>
            <person name="O'Sullivan O."/>
            <person name="Ritari J."/>
            <person name="Douillard F.P."/>
            <person name="Paul Ross R."/>
            <person name="Yang R."/>
            <person name="Briner A.E."/>
            <person name="Felis G.E."/>
            <person name="de Vos W.M."/>
            <person name="Barrangou R."/>
            <person name="Klaenhammer T.R."/>
            <person name="Caufield P.W."/>
            <person name="Cui Y."/>
            <person name="Zhang H."/>
            <person name="O'Toole P.W."/>
        </authorList>
    </citation>
    <scope>NUCLEOTIDE SEQUENCE [LARGE SCALE GENOMIC DNA]</scope>
    <source>
        <strain evidence="2 3">DSM 23908</strain>
    </source>
</reference>
<dbReference type="InterPro" id="IPR050325">
    <property type="entry name" value="Prot/Nucl_acid_deglycase"/>
</dbReference>
<dbReference type="InterPro" id="IPR029062">
    <property type="entry name" value="Class_I_gatase-like"/>
</dbReference>
<dbReference type="CDD" id="cd03135">
    <property type="entry name" value="GATase1_DJ-1"/>
    <property type="match status" value="1"/>
</dbReference>
<dbReference type="NCBIfam" id="TIGR01383">
    <property type="entry name" value="not_thiJ"/>
    <property type="match status" value="1"/>
</dbReference>
<dbReference type="SUPFAM" id="SSF52317">
    <property type="entry name" value="Class I glutamine amidotransferase-like"/>
    <property type="match status" value="1"/>
</dbReference>
<evidence type="ECO:0000313" key="3">
    <source>
        <dbReference type="Proteomes" id="UP000051521"/>
    </source>
</evidence>